<reference evidence="2" key="1">
    <citation type="journal article" date="2020" name="Stud. Mycol.">
        <title>101 Dothideomycetes genomes: a test case for predicting lifestyles and emergence of pathogens.</title>
        <authorList>
            <person name="Haridas S."/>
            <person name="Albert R."/>
            <person name="Binder M."/>
            <person name="Bloem J."/>
            <person name="Labutti K."/>
            <person name="Salamov A."/>
            <person name="Andreopoulos B."/>
            <person name="Baker S."/>
            <person name="Barry K."/>
            <person name="Bills G."/>
            <person name="Bluhm B."/>
            <person name="Cannon C."/>
            <person name="Castanera R."/>
            <person name="Culley D."/>
            <person name="Daum C."/>
            <person name="Ezra D."/>
            <person name="Gonzalez J."/>
            <person name="Henrissat B."/>
            <person name="Kuo A."/>
            <person name="Liang C."/>
            <person name="Lipzen A."/>
            <person name="Lutzoni F."/>
            <person name="Magnuson J."/>
            <person name="Mondo S."/>
            <person name="Nolan M."/>
            <person name="Ohm R."/>
            <person name="Pangilinan J."/>
            <person name="Park H.-J."/>
            <person name="Ramirez L."/>
            <person name="Alfaro M."/>
            <person name="Sun H."/>
            <person name="Tritt A."/>
            <person name="Yoshinaga Y."/>
            <person name="Zwiers L.-H."/>
            <person name="Turgeon B."/>
            <person name="Goodwin S."/>
            <person name="Spatafora J."/>
            <person name="Crous P."/>
            <person name="Grigoriev I."/>
        </authorList>
    </citation>
    <scope>NUCLEOTIDE SEQUENCE</scope>
    <source>
        <strain evidence="2">CBS 207.26</strain>
    </source>
</reference>
<evidence type="ECO:0000256" key="1">
    <source>
        <dbReference type="SAM" id="MobiDB-lite"/>
    </source>
</evidence>
<dbReference type="OrthoDB" id="5235678at2759"/>
<dbReference type="Proteomes" id="UP000800200">
    <property type="component" value="Unassembled WGS sequence"/>
</dbReference>
<dbReference type="AlphaFoldDB" id="A0A6A6DKM4"/>
<sequence>MNSGRSITLKYATKTDSWKRYNLATDTQEKFAKAIKKADVPAELSKTKHPSKKDSYPHYTTIY</sequence>
<evidence type="ECO:0000313" key="3">
    <source>
        <dbReference type="Proteomes" id="UP000800200"/>
    </source>
</evidence>
<feature type="region of interest" description="Disordered" evidence="1">
    <location>
        <begin position="43"/>
        <end position="63"/>
    </location>
</feature>
<protein>
    <submittedName>
        <fullName evidence="2">Uncharacterized protein</fullName>
    </submittedName>
</protein>
<proteinExistence type="predicted"/>
<organism evidence="2 3">
    <name type="scientific">Zopfia rhizophila CBS 207.26</name>
    <dbReference type="NCBI Taxonomy" id="1314779"/>
    <lineage>
        <taxon>Eukaryota</taxon>
        <taxon>Fungi</taxon>
        <taxon>Dikarya</taxon>
        <taxon>Ascomycota</taxon>
        <taxon>Pezizomycotina</taxon>
        <taxon>Dothideomycetes</taxon>
        <taxon>Dothideomycetes incertae sedis</taxon>
        <taxon>Zopfiaceae</taxon>
        <taxon>Zopfia</taxon>
    </lineage>
</organism>
<evidence type="ECO:0000313" key="2">
    <source>
        <dbReference type="EMBL" id="KAF2178779.1"/>
    </source>
</evidence>
<gene>
    <name evidence="2" type="ORF">K469DRAFT_802186</name>
</gene>
<name>A0A6A6DKM4_9PEZI</name>
<keyword evidence="3" id="KW-1185">Reference proteome</keyword>
<accession>A0A6A6DKM4</accession>
<dbReference type="EMBL" id="ML994672">
    <property type="protein sequence ID" value="KAF2178779.1"/>
    <property type="molecule type" value="Genomic_DNA"/>
</dbReference>